<evidence type="ECO:0000256" key="1">
    <source>
        <dbReference type="SAM" id="MobiDB-lite"/>
    </source>
</evidence>
<gene>
    <name evidence="2" type="ORF">SEMRO_4045_G352650.1</name>
</gene>
<protein>
    <submittedName>
        <fullName evidence="2">Uncharacterized protein</fullName>
    </submittedName>
</protein>
<accession>A0A9N8F2R2</accession>
<evidence type="ECO:0000313" key="3">
    <source>
        <dbReference type="Proteomes" id="UP001153069"/>
    </source>
</evidence>
<keyword evidence="3" id="KW-1185">Reference proteome</keyword>
<name>A0A9N8F2R2_9STRA</name>
<feature type="region of interest" description="Disordered" evidence="1">
    <location>
        <begin position="62"/>
        <end position="90"/>
    </location>
</feature>
<dbReference type="Proteomes" id="UP001153069">
    <property type="component" value="Unassembled WGS sequence"/>
</dbReference>
<evidence type="ECO:0000313" key="2">
    <source>
        <dbReference type="EMBL" id="CAB9531816.1"/>
    </source>
</evidence>
<comment type="caution">
    <text evidence="2">The sequence shown here is derived from an EMBL/GenBank/DDBJ whole genome shotgun (WGS) entry which is preliminary data.</text>
</comment>
<proteinExistence type="predicted"/>
<reference evidence="2" key="1">
    <citation type="submission" date="2020-06" db="EMBL/GenBank/DDBJ databases">
        <authorList>
            <consortium name="Plant Systems Biology data submission"/>
        </authorList>
    </citation>
    <scope>NUCLEOTIDE SEQUENCE</scope>
    <source>
        <strain evidence="2">D6</strain>
    </source>
</reference>
<dbReference type="AlphaFoldDB" id="A0A9N8F2R2"/>
<dbReference type="EMBL" id="CAICTM010004043">
    <property type="protein sequence ID" value="CAB9531816.1"/>
    <property type="molecule type" value="Genomic_DNA"/>
</dbReference>
<sequence>MAEDGCFYDREYFTAYYESKLKQGDANPTSVITHEKIGPWFFPSKQHSNMIQTAIDKGMIPEDQAKVWKEKKQQKQQKQKKEKEKQKKMEELLKKADAGDFLALHHLGFNFENGVDGRSFPRNERNRCPTPILSLAELQSFL</sequence>
<organism evidence="2 3">
    <name type="scientific">Seminavis robusta</name>
    <dbReference type="NCBI Taxonomy" id="568900"/>
    <lineage>
        <taxon>Eukaryota</taxon>
        <taxon>Sar</taxon>
        <taxon>Stramenopiles</taxon>
        <taxon>Ochrophyta</taxon>
        <taxon>Bacillariophyta</taxon>
        <taxon>Bacillariophyceae</taxon>
        <taxon>Bacillariophycidae</taxon>
        <taxon>Naviculales</taxon>
        <taxon>Naviculaceae</taxon>
        <taxon>Seminavis</taxon>
    </lineage>
</organism>